<feature type="domain" description="Methylguanine DNA methyltransferase ribonuclease-like" evidence="10">
    <location>
        <begin position="12"/>
        <end position="66"/>
    </location>
</feature>
<proteinExistence type="inferred from homology"/>
<protein>
    <recommendedName>
        <fullName evidence="8">Methylated-DNA--protein-cysteine methyltransferase</fullName>
        <ecNumber evidence="8">2.1.1.63</ecNumber>
    </recommendedName>
    <alternativeName>
        <fullName evidence="8">6-O-methylguanine-DNA methyltransferase</fullName>
        <shortName evidence="8">MGMT</shortName>
    </alternativeName>
    <alternativeName>
        <fullName evidence="8">O-6-methylguanine-DNA-alkyltransferase</fullName>
    </alternativeName>
</protein>
<dbReference type="HAMAP" id="MF_00772">
    <property type="entry name" value="OGT"/>
    <property type="match status" value="1"/>
</dbReference>
<feature type="active site" description="Nucleophile; methyl group acceptor" evidence="8">
    <location>
        <position position="122"/>
    </location>
</feature>
<evidence type="ECO:0000313" key="11">
    <source>
        <dbReference type="EMBL" id="AVQ30766.1"/>
    </source>
</evidence>
<dbReference type="RefSeq" id="WP_005952330.1">
    <property type="nucleotide sequence ID" value="NZ_CP028103.1"/>
</dbReference>
<dbReference type="GeneID" id="77467517"/>
<evidence type="ECO:0000256" key="2">
    <source>
        <dbReference type="ARBA" id="ARBA00022490"/>
    </source>
</evidence>
<comment type="function">
    <text evidence="8">Involved in the cellular defense against the biological effects of O6-methylguanine (O6-MeG) and O4-methylthymine (O4-MeT) in DNA. Repairs the methylated nucleobase in DNA by stoichiometrically transferring the methyl group to a cysteine residue in the enzyme. This is a suicide reaction: the enzyme is irreversibly inactivated.</text>
</comment>
<dbReference type="Proteomes" id="UP000241238">
    <property type="component" value="Chromosome"/>
</dbReference>
<dbReference type="Gene3D" id="3.30.160.70">
    <property type="entry name" value="Methylated DNA-protein cysteine methyltransferase domain"/>
    <property type="match status" value="1"/>
</dbReference>
<sequence length="159" mass="18123">MRGRGYLEIKGLGLIEVCEEKDGISNINFRDNRLEEIHSKEVEKCIKQLKEYFEGKRKVFDVKLDISQGTKFQQEAWKALLNIPYGETRSYQEQAVYIKNPKAVRAIGGANHRNPISIIIPCHRVIGKNGKLTGYGGGLFRKEYLLDLEKLNIGDKNGI</sequence>
<dbReference type="SUPFAM" id="SSF46767">
    <property type="entry name" value="Methylated DNA-protein cysteine methyltransferase, C-terminal domain"/>
    <property type="match status" value="1"/>
</dbReference>
<keyword evidence="12" id="KW-1185">Reference proteome</keyword>
<keyword evidence="2 8" id="KW-0963">Cytoplasm</keyword>
<evidence type="ECO:0000256" key="3">
    <source>
        <dbReference type="ARBA" id="ARBA00022603"/>
    </source>
</evidence>
<comment type="catalytic activity">
    <reaction evidence="1 8">
        <text>a 4-O-methyl-thymidine in DNA + L-cysteinyl-[protein] = a thymidine in DNA + S-methyl-L-cysteinyl-[protein]</text>
        <dbReference type="Rhea" id="RHEA:53428"/>
        <dbReference type="Rhea" id="RHEA-COMP:10131"/>
        <dbReference type="Rhea" id="RHEA-COMP:10132"/>
        <dbReference type="Rhea" id="RHEA-COMP:13555"/>
        <dbReference type="Rhea" id="RHEA-COMP:13556"/>
        <dbReference type="ChEBI" id="CHEBI:29950"/>
        <dbReference type="ChEBI" id="CHEBI:82612"/>
        <dbReference type="ChEBI" id="CHEBI:137386"/>
        <dbReference type="ChEBI" id="CHEBI:137387"/>
        <dbReference type="EC" id="2.1.1.63"/>
    </reaction>
</comment>
<evidence type="ECO:0000256" key="8">
    <source>
        <dbReference type="HAMAP-Rule" id="MF_00772"/>
    </source>
</evidence>
<comment type="miscellaneous">
    <text evidence="8">This enzyme catalyzes only one turnover and therefore is not strictly catalytic. According to one definition, an enzyme is a biocatalyst that acts repeatedly and over many reaction cycles.</text>
</comment>
<dbReference type="GO" id="GO:0008168">
    <property type="term" value="F:methyltransferase activity"/>
    <property type="evidence" value="ECO:0007669"/>
    <property type="project" value="UniProtKB-KW"/>
</dbReference>
<dbReference type="PANTHER" id="PTHR10815:SF5">
    <property type="entry name" value="METHYLATED-DNA--PROTEIN-CYSTEINE METHYLTRANSFERASE"/>
    <property type="match status" value="1"/>
</dbReference>
<dbReference type="EMBL" id="CP028103">
    <property type="protein sequence ID" value="AVQ30766.1"/>
    <property type="molecule type" value="Genomic_DNA"/>
</dbReference>
<dbReference type="InterPro" id="IPR036217">
    <property type="entry name" value="MethylDNA_cys_MeTrfase_DNAb"/>
</dbReference>
<dbReference type="GO" id="GO:0032259">
    <property type="term" value="P:methylation"/>
    <property type="evidence" value="ECO:0007669"/>
    <property type="project" value="UniProtKB-KW"/>
</dbReference>
<name>A0ABM6U3D1_FUSVA</name>
<evidence type="ECO:0000313" key="12">
    <source>
        <dbReference type="Proteomes" id="UP000241238"/>
    </source>
</evidence>
<feature type="domain" description="Methylated-DNA-[protein]-cysteine S-methyltransferase DNA binding" evidence="9">
    <location>
        <begin position="71"/>
        <end position="150"/>
    </location>
</feature>
<dbReference type="PROSITE" id="PS00374">
    <property type="entry name" value="MGMT"/>
    <property type="match status" value="1"/>
</dbReference>
<dbReference type="Pfam" id="PF02870">
    <property type="entry name" value="Methyltransf_1N"/>
    <property type="match status" value="1"/>
</dbReference>
<dbReference type="InterPro" id="IPR014048">
    <property type="entry name" value="MethylDNA_cys_MeTrfase_DNA-bd"/>
</dbReference>
<dbReference type="InterPro" id="IPR036388">
    <property type="entry name" value="WH-like_DNA-bd_sf"/>
</dbReference>
<dbReference type="Gene3D" id="1.10.10.10">
    <property type="entry name" value="Winged helix-like DNA-binding domain superfamily/Winged helix DNA-binding domain"/>
    <property type="match status" value="1"/>
</dbReference>
<dbReference type="NCBIfam" id="TIGR00589">
    <property type="entry name" value="ogt"/>
    <property type="match status" value="1"/>
</dbReference>
<evidence type="ECO:0000256" key="1">
    <source>
        <dbReference type="ARBA" id="ARBA00001286"/>
    </source>
</evidence>
<evidence type="ECO:0000256" key="4">
    <source>
        <dbReference type="ARBA" id="ARBA00022679"/>
    </source>
</evidence>
<keyword evidence="4 8" id="KW-0808">Transferase</keyword>
<evidence type="ECO:0000256" key="6">
    <source>
        <dbReference type="ARBA" id="ARBA00023204"/>
    </source>
</evidence>
<keyword evidence="6 8" id="KW-0234">DNA repair</keyword>
<dbReference type="PANTHER" id="PTHR10815">
    <property type="entry name" value="METHYLATED-DNA--PROTEIN-CYSTEINE METHYLTRANSFERASE"/>
    <property type="match status" value="1"/>
</dbReference>
<comment type="catalytic activity">
    <reaction evidence="7 8">
        <text>a 6-O-methyl-2'-deoxyguanosine in DNA + L-cysteinyl-[protein] = S-methyl-L-cysteinyl-[protein] + a 2'-deoxyguanosine in DNA</text>
        <dbReference type="Rhea" id="RHEA:24000"/>
        <dbReference type="Rhea" id="RHEA-COMP:10131"/>
        <dbReference type="Rhea" id="RHEA-COMP:10132"/>
        <dbReference type="Rhea" id="RHEA-COMP:11367"/>
        <dbReference type="Rhea" id="RHEA-COMP:11368"/>
        <dbReference type="ChEBI" id="CHEBI:29950"/>
        <dbReference type="ChEBI" id="CHEBI:82612"/>
        <dbReference type="ChEBI" id="CHEBI:85445"/>
        <dbReference type="ChEBI" id="CHEBI:85448"/>
        <dbReference type="EC" id="2.1.1.63"/>
    </reaction>
</comment>
<dbReference type="InterPro" id="IPR023546">
    <property type="entry name" value="MGMT"/>
</dbReference>
<comment type="similarity">
    <text evidence="8">Belongs to the MGMT family.</text>
</comment>
<evidence type="ECO:0000256" key="7">
    <source>
        <dbReference type="ARBA" id="ARBA00049348"/>
    </source>
</evidence>
<dbReference type="EC" id="2.1.1.63" evidence="8"/>
<evidence type="ECO:0000259" key="10">
    <source>
        <dbReference type="Pfam" id="PF02870"/>
    </source>
</evidence>
<evidence type="ECO:0000256" key="5">
    <source>
        <dbReference type="ARBA" id="ARBA00022763"/>
    </source>
</evidence>
<keyword evidence="5 8" id="KW-0227">DNA damage</keyword>
<dbReference type="InterPro" id="IPR008332">
    <property type="entry name" value="MethylG_MeTrfase_N"/>
</dbReference>
<dbReference type="SUPFAM" id="SSF53155">
    <property type="entry name" value="Methylated DNA-protein cysteine methyltransferase domain"/>
    <property type="match status" value="1"/>
</dbReference>
<dbReference type="InterPro" id="IPR036631">
    <property type="entry name" value="MGMT_N_sf"/>
</dbReference>
<evidence type="ECO:0000259" key="9">
    <source>
        <dbReference type="Pfam" id="PF01035"/>
    </source>
</evidence>
<reference evidence="12" key="1">
    <citation type="journal article" date="2018" name="MSphere">
        <title>Fusobacterium Genomics Using MinION and Illumina Sequencing Enables Genome Completion and Correction.</title>
        <authorList>
            <person name="Todd S.M."/>
            <person name="Settlage R.E."/>
            <person name="Lahmers K.K."/>
            <person name="Slade D.J."/>
        </authorList>
    </citation>
    <scope>NUCLEOTIDE SEQUENCE [LARGE SCALE GENOMIC DNA]</scope>
    <source>
        <strain evidence="12">ATCC 27725</strain>
    </source>
</reference>
<comment type="subcellular location">
    <subcellularLocation>
        <location evidence="8">Cytoplasm</location>
    </subcellularLocation>
</comment>
<gene>
    <name evidence="11" type="ORF">C4N18_05885</name>
</gene>
<dbReference type="InterPro" id="IPR001497">
    <property type="entry name" value="MethylDNA_cys_MeTrfase_AS"/>
</dbReference>
<keyword evidence="3 8" id="KW-0489">Methyltransferase</keyword>
<dbReference type="CDD" id="cd06445">
    <property type="entry name" value="ATase"/>
    <property type="match status" value="1"/>
</dbReference>
<organism evidence="11 12">
    <name type="scientific">Fusobacterium varium ATCC 27725</name>
    <dbReference type="NCBI Taxonomy" id="469618"/>
    <lineage>
        <taxon>Bacteria</taxon>
        <taxon>Fusobacteriati</taxon>
        <taxon>Fusobacteriota</taxon>
        <taxon>Fusobacteriia</taxon>
        <taxon>Fusobacteriales</taxon>
        <taxon>Fusobacteriaceae</taxon>
        <taxon>Fusobacterium</taxon>
    </lineage>
</organism>
<accession>A0ABM6U3D1</accession>
<dbReference type="Pfam" id="PF01035">
    <property type="entry name" value="DNA_binding_1"/>
    <property type="match status" value="1"/>
</dbReference>